<comment type="caution">
    <text evidence="5">The sequence shown here is derived from an EMBL/GenBank/DDBJ whole genome shotgun (WGS) entry which is preliminary data.</text>
</comment>
<evidence type="ECO:0000256" key="1">
    <source>
        <dbReference type="ARBA" id="ARBA00023015"/>
    </source>
</evidence>
<dbReference type="Pfam" id="PF12833">
    <property type="entry name" value="HTH_18"/>
    <property type="match status" value="1"/>
</dbReference>
<evidence type="ECO:0000256" key="2">
    <source>
        <dbReference type="ARBA" id="ARBA00023125"/>
    </source>
</evidence>
<dbReference type="Gene3D" id="1.10.10.60">
    <property type="entry name" value="Homeodomain-like"/>
    <property type="match status" value="1"/>
</dbReference>
<reference evidence="6" key="1">
    <citation type="journal article" date="2019" name="Int. J. Syst. Evol. Microbiol.">
        <title>The Global Catalogue of Microorganisms (GCM) 10K type strain sequencing project: providing services to taxonomists for standard genome sequencing and annotation.</title>
        <authorList>
            <consortium name="The Broad Institute Genomics Platform"/>
            <consortium name="The Broad Institute Genome Sequencing Center for Infectious Disease"/>
            <person name="Wu L."/>
            <person name="Ma J."/>
        </authorList>
    </citation>
    <scope>NUCLEOTIDE SEQUENCE [LARGE SCALE GENOMIC DNA]</scope>
    <source>
        <strain evidence="6">CECT 8655</strain>
    </source>
</reference>
<evidence type="ECO:0000259" key="4">
    <source>
        <dbReference type="PROSITE" id="PS01124"/>
    </source>
</evidence>
<name>A0ABV8R9A6_9FLAO</name>
<keyword evidence="1" id="KW-0805">Transcription regulation</keyword>
<keyword evidence="3" id="KW-0804">Transcription</keyword>
<dbReference type="RefSeq" id="WP_377408173.1">
    <property type="nucleotide sequence ID" value="NZ_JBHSCY010000001.1"/>
</dbReference>
<dbReference type="InterPro" id="IPR009057">
    <property type="entry name" value="Homeodomain-like_sf"/>
</dbReference>
<evidence type="ECO:0000256" key="3">
    <source>
        <dbReference type="ARBA" id="ARBA00023163"/>
    </source>
</evidence>
<dbReference type="Proteomes" id="UP001595826">
    <property type="component" value="Unassembled WGS sequence"/>
</dbReference>
<dbReference type="PANTHER" id="PTHR43280">
    <property type="entry name" value="ARAC-FAMILY TRANSCRIPTIONAL REGULATOR"/>
    <property type="match status" value="1"/>
</dbReference>
<feature type="domain" description="HTH araC/xylS-type" evidence="4">
    <location>
        <begin position="191"/>
        <end position="289"/>
    </location>
</feature>
<organism evidence="5 6">
    <name type="scientific">Polaribacter marinivivus</name>
    <dbReference type="NCBI Taxonomy" id="1524260"/>
    <lineage>
        <taxon>Bacteria</taxon>
        <taxon>Pseudomonadati</taxon>
        <taxon>Bacteroidota</taxon>
        <taxon>Flavobacteriia</taxon>
        <taxon>Flavobacteriales</taxon>
        <taxon>Flavobacteriaceae</taxon>
    </lineage>
</organism>
<evidence type="ECO:0000313" key="6">
    <source>
        <dbReference type="Proteomes" id="UP001595826"/>
    </source>
</evidence>
<dbReference type="PROSITE" id="PS01124">
    <property type="entry name" value="HTH_ARAC_FAMILY_2"/>
    <property type="match status" value="1"/>
</dbReference>
<accession>A0ABV8R9A6</accession>
<dbReference type="SMART" id="SM00342">
    <property type="entry name" value="HTH_ARAC"/>
    <property type="match status" value="1"/>
</dbReference>
<keyword evidence="2" id="KW-0238">DNA-binding</keyword>
<gene>
    <name evidence="5" type="ORF">ACFOWD_03555</name>
</gene>
<dbReference type="SUPFAM" id="SSF46689">
    <property type="entry name" value="Homeodomain-like"/>
    <property type="match status" value="1"/>
</dbReference>
<protein>
    <submittedName>
        <fullName evidence="5">Helix-turn-helix domain-containing protein</fullName>
    </submittedName>
</protein>
<sequence>MKQPISLFANYSPKFLVSDFNILKVEDFFNDVGKDTLNKNQKVDFYTIFLVTEDIGRHTIDYKDYYYSKGTVLAIRKDQFQRFHINKNVKGYLLFFNEEFLNRFLNDEEVSSTLQMFNELLASPKTQLEKKEFEKALKIIKEIEDENSRLSDSYSLKIIRSSLHILITLIHRVKTKGINKVQLTNYLKEFIKFQNLLEKEFNNSKKVNFYSEKLGFSSKKLNSIVNYVANKSAKSFIDDVIIIKAKKDLLHSSLSVKEIAYKLGFKDPTNFFKYFKKNTSFTPESYKKRYKK</sequence>
<dbReference type="EMBL" id="JBHSCY010000001">
    <property type="protein sequence ID" value="MFC4267974.1"/>
    <property type="molecule type" value="Genomic_DNA"/>
</dbReference>
<dbReference type="PANTHER" id="PTHR43280:SF32">
    <property type="entry name" value="TRANSCRIPTIONAL REGULATORY PROTEIN"/>
    <property type="match status" value="1"/>
</dbReference>
<dbReference type="InterPro" id="IPR018060">
    <property type="entry name" value="HTH_AraC"/>
</dbReference>
<evidence type="ECO:0000313" key="5">
    <source>
        <dbReference type="EMBL" id="MFC4267974.1"/>
    </source>
</evidence>
<proteinExistence type="predicted"/>
<keyword evidence="6" id="KW-1185">Reference proteome</keyword>